<reference evidence="6" key="1">
    <citation type="submission" date="2021-02" db="EMBL/GenBank/DDBJ databases">
        <authorList>
            <person name="Dougan E. K."/>
            <person name="Rhodes N."/>
            <person name="Thang M."/>
            <person name="Chan C."/>
        </authorList>
    </citation>
    <scope>NUCLEOTIDE SEQUENCE</scope>
</reference>
<dbReference type="SMART" id="SM00490">
    <property type="entry name" value="HELICc"/>
    <property type="match status" value="1"/>
</dbReference>
<evidence type="ECO:0000313" key="7">
    <source>
        <dbReference type="Proteomes" id="UP000604046"/>
    </source>
</evidence>
<dbReference type="SUPFAM" id="SSF52540">
    <property type="entry name" value="P-loop containing nucleoside triphosphate hydrolases"/>
    <property type="match status" value="2"/>
</dbReference>
<evidence type="ECO:0000256" key="1">
    <source>
        <dbReference type="ARBA" id="ARBA00022801"/>
    </source>
</evidence>
<sequence>MSAMAVAPLPDSEEDSASSKSGSADSPEPKEVLELVQMGFDPGAAANALRSAGGNMAEAIDFLTGDSQQTPDAPLEGLQMIESMGFTRDAAMKSLQKTGGDTTAAISLLVEPDEEPAQKPTPAQTRERERSRSPRRVRPSASKRLTAFSESAKQAVIEALAGPGGKRKNQVSKSIKRGRVSQWKHHWPKDPGEEQLESASQGYAKLKGYQRVGVRYLLALAKLGCGGILADEMGLGKTAQALVFLDLLPTVLTDKQTRARQRPSLVVVPATVLENWERECALWCPHFQVFRYHASNSDEREALAADIDDRWKAGATAVVLTTAAILRNKEDQQRFFKRFRFECVLCDEAHAMKNAQTTAFRNVTRHIQAKRRILLTGTPVHNNLHELGNLLKLLLQQGEGTARSPILKELEEVVERQSLRTLQARAAPFMLRRLKRNVMSDLPVKTCQPLRCQMTPYQEKMYHQEIKKAKEQSKQMRRTKAIRSKFVKNLFSRLRRLCNHPLLMQARLTEEDYTNLTKLLRTVRADFARVSVDKCLDFVKDMSDYQLVQEVRELNLQGKLAGYGIDPQKLKITHDDILNSGKLQQLFKIVESQQEAKRKTLVFSQFTMFLDIIGCALEAKGFRFVRVDGTTKISDRQTTVDSFQKEGSGVDIMISSLKAGGQGLNLTAADHVVLMDLSWNPQDNRQAEDRAHRLGQTRPVTVTYMMAKDTVEEKIVKCNISKMQLDYEFGGQKSALEEAEAEEAKGKSFEDEVCNDFAQELGRAQRFLALLADVQRQLARLDAQALTDLSWSLAVLNHRDNRLLAGICHQLFSQMEEFSPANLAISAWSFATLNYRDDLVMKRLNRQALGRLQEFEAQSLANLSWAEATMRFKDDVLMHHIAGEALRKMDRFSPQHVANTAWAYATLGRRADVLFSALEARALRLLLEDAPDFVPLDLALCCWSFAWLEHARPDSELLKAIAAAALRRLGEFSTQQLANMLWGFDHANYSDGNFFSTMVQWCCSRPMTFWQKAAGEELVSVMTALRPYASGSHAWKELENFFVNETLRPLAEFLCSSNSSEGYVQGLRQLRTYHAGALYTSWLFEHIGIRFLGDAGDARVAQKVEDLVQFYLLAPEPRWLPDGYEDDDVQANRAEIPSLLELLDIKRRVQPSSHFIALHLSAELWTDTSPSTPRRKIWRVVPTRPPRRSGLVFVRGEKLEEHGMPDDDDPGFGMRTATLRDYQRKHHAEVTALSQARKKSS</sequence>
<dbReference type="Proteomes" id="UP000604046">
    <property type="component" value="Unassembled WGS sequence"/>
</dbReference>
<name>A0A812SDN1_9DINO</name>
<dbReference type="AlphaFoldDB" id="A0A812SDN1"/>
<dbReference type="PROSITE" id="PS51192">
    <property type="entry name" value="HELICASE_ATP_BIND_1"/>
    <property type="match status" value="1"/>
</dbReference>
<evidence type="ECO:0000313" key="6">
    <source>
        <dbReference type="EMBL" id="CAE7475297.1"/>
    </source>
</evidence>
<proteinExistence type="predicted"/>
<protein>
    <submittedName>
        <fullName evidence="6">ETL1 protein</fullName>
    </submittedName>
</protein>
<keyword evidence="1" id="KW-0378">Hydrolase</keyword>
<gene>
    <name evidence="6" type="primary">ETL1</name>
    <name evidence="6" type="ORF">SNAT2548_LOCUS26704</name>
</gene>
<dbReference type="InterPro" id="IPR058917">
    <property type="entry name" value="RESC6_dom"/>
</dbReference>
<dbReference type="InterPro" id="IPR015940">
    <property type="entry name" value="UBA"/>
</dbReference>
<feature type="compositionally biased region" description="Basic residues" evidence="2">
    <location>
        <begin position="165"/>
        <end position="187"/>
    </location>
</feature>
<dbReference type="CDD" id="cd18793">
    <property type="entry name" value="SF2_C_SNF"/>
    <property type="match status" value="1"/>
</dbReference>
<dbReference type="GO" id="GO:0005524">
    <property type="term" value="F:ATP binding"/>
    <property type="evidence" value="ECO:0007669"/>
    <property type="project" value="InterPro"/>
</dbReference>
<dbReference type="SUPFAM" id="SSF46934">
    <property type="entry name" value="UBA-like"/>
    <property type="match status" value="2"/>
</dbReference>
<dbReference type="Gene3D" id="1.10.8.10">
    <property type="entry name" value="DNA helicase RuvA subunit, C-terminal domain"/>
    <property type="match status" value="2"/>
</dbReference>
<feature type="region of interest" description="Disordered" evidence="2">
    <location>
        <begin position="1"/>
        <end position="32"/>
    </location>
</feature>
<feature type="domain" description="Helicase C-terminal" evidence="5">
    <location>
        <begin position="582"/>
        <end position="742"/>
    </location>
</feature>
<dbReference type="InterPro" id="IPR000330">
    <property type="entry name" value="SNF2_N"/>
</dbReference>
<accession>A0A812SDN1</accession>
<dbReference type="InterPro" id="IPR009060">
    <property type="entry name" value="UBA-like_sf"/>
</dbReference>
<evidence type="ECO:0000259" key="4">
    <source>
        <dbReference type="PROSITE" id="PS51192"/>
    </source>
</evidence>
<feature type="region of interest" description="Disordered" evidence="2">
    <location>
        <begin position="163"/>
        <end position="195"/>
    </location>
</feature>
<keyword evidence="7" id="KW-1185">Reference proteome</keyword>
<dbReference type="Gene3D" id="3.40.50.300">
    <property type="entry name" value="P-loop containing nucleotide triphosphate hydrolases"/>
    <property type="match status" value="2"/>
</dbReference>
<dbReference type="PROSITE" id="PS51194">
    <property type="entry name" value="HELICASE_CTER"/>
    <property type="match status" value="1"/>
</dbReference>
<dbReference type="Pfam" id="PF00627">
    <property type="entry name" value="UBA"/>
    <property type="match status" value="1"/>
</dbReference>
<feature type="domain" description="UBA" evidence="3">
    <location>
        <begin position="70"/>
        <end position="112"/>
    </location>
</feature>
<dbReference type="Pfam" id="PF26188">
    <property type="entry name" value="RESC6"/>
    <property type="match status" value="1"/>
</dbReference>
<evidence type="ECO:0000256" key="2">
    <source>
        <dbReference type="SAM" id="MobiDB-lite"/>
    </source>
</evidence>
<dbReference type="InterPro" id="IPR027417">
    <property type="entry name" value="P-loop_NTPase"/>
</dbReference>
<dbReference type="EMBL" id="CAJNDS010002438">
    <property type="protein sequence ID" value="CAE7475297.1"/>
    <property type="molecule type" value="Genomic_DNA"/>
</dbReference>
<dbReference type="OrthoDB" id="448448at2759"/>
<dbReference type="PROSITE" id="PS50030">
    <property type="entry name" value="UBA"/>
    <property type="match status" value="2"/>
</dbReference>
<dbReference type="Pfam" id="PF00176">
    <property type="entry name" value="SNF2-rel_dom"/>
    <property type="match status" value="1"/>
</dbReference>
<comment type="caution">
    <text evidence="6">The sequence shown here is derived from an EMBL/GenBank/DDBJ whole genome shotgun (WGS) entry which is preliminary data.</text>
</comment>
<dbReference type="GO" id="GO:0016787">
    <property type="term" value="F:hydrolase activity"/>
    <property type="evidence" value="ECO:0007669"/>
    <property type="project" value="UniProtKB-KW"/>
</dbReference>
<evidence type="ECO:0000259" key="5">
    <source>
        <dbReference type="PROSITE" id="PS51194"/>
    </source>
</evidence>
<dbReference type="InterPro" id="IPR014001">
    <property type="entry name" value="Helicase_ATP-bd"/>
</dbReference>
<dbReference type="Gene3D" id="3.40.50.10810">
    <property type="entry name" value="Tandem AAA-ATPase domain"/>
    <property type="match status" value="1"/>
</dbReference>
<dbReference type="SMART" id="SM00487">
    <property type="entry name" value="DEXDc"/>
    <property type="match status" value="1"/>
</dbReference>
<dbReference type="InterPro" id="IPR038718">
    <property type="entry name" value="SNF2-like_sf"/>
</dbReference>
<feature type="domain" description="UBA" evidence="3">
    <location>
        <begin position="26"/>
        <end position="66"/>
    </location>
</feature>
<evidence type="ECO:0000259" key="3">
    <source>
        <dbReference type="PROSITE" id="PS50030"/>
    </source>
</evidence>
<organism evidence="6 7">
    <name type="scientific">Symbiodinium natans</name>
    <dbReference type="NCBI Taxonomy" id="878477"/>
    <lineage>
        <taxon>Eukaryota</taxon>
        <taxon>Sar</taxon>
        <taxon>Alveolata</taxon>
        <taxon>Dinophyceae</taxon>
        <taxon>Suessiales</taxon>
        <taxon>Symbiodiniaceae</taxon>
        <taxon>Symbiodinium</taxon>
    </lineage>
</organism>
<dbReference type="CDD" id="cd17919">
    <property type="entry name" value="DEXHc_Snf"/>
    <property type="match status" value="1"/>
</dbReference>
<dbReference type="InterPro" id="IPR049730">
    <property type="entry name" value="SNF2/RAD54-like_C"/>
</dbReference>
<dbReference type="Pfam" id="PF00271">
    <property type="entry name" value="Helicase_C"/>
    <property type="match status" value="1"/>
</dbReference>
<dbReference type="InterPro" id="IPR001650">
    <property type="entry name" value="Helicase_C-like"/>
</dbReference>
<feature type="region of interest" description="Disordered" evidence="2">
    <location>
        <begin position="109"/>
        <end position="145"/>
    </location>
</feature>
<dbReference type="SMART" id="SM00165">
    <property type="entry name" value="UBA"/>
    <property type="match status" value="2"/>
</dbReference>
<feature type="domain" description="Helicase ATP-binding" evidence="4">
    <location>
        <begin position="218"/>
        <end position="397"/>
    </location>
</feature>
<dbReference type="PANTHER" id="PTHR10799">
    <property type="entry name" value="SNF2/RAD54 HELICASE FAMILY"/>
    <property type="match status" value="1"/>
</dbReference>